<feature type="transmembrane region" description="Helical" evidence="7">
    <location>
        <begin position="272"/>
        <end position="291"/>
    </location>
</feature>
<evidence type="ECO:0000259" key="9">
    <source>
        <dbReference type="Pfam" id="PF16916"/>
    </source>
</evidence>
<feature type="region of interest" description="Disordered" evidence="6">
    <location>
        <begin position="79"/>
        <end position="114"/>
    </location>
</feature>
<evidence type="ECO:0000256" key="5">
    <source>
        <dbReference type="ARBA" id="ARBA00023136"/>
    </source>
</evidence>
<evidence type="ECO:0000256" key="7">
    <source>
        <dbReference type="SAM" id="Phobius"/>
    </source>
</evidence>
<dbReference type="InterPro" id="IPR058533">
    <property type="entry name" value="Cation_efflux_TM"/>
</dbReference>
<dbReference type="GO" id="GO:0008324">
    <property type="term" value="F:monoatomic cation transmembrane transporter activity"/>
    <property type="evidence" value="ECO:0007669"/>
    <property type="project" value="InterPro"/>
</dbReference>
<dbReference type="OrthoDB" id="78296at2759"/>
<dbReference type="SUPFAM" id="SSF161111">
    <property type="entry name" value="Cation efflux protein transmembrane domain-like"/>
    <property type="match status" value="1"/>
</dbReference>
<dbReference type="Pfam" id="PF16916">
    <property type="entry name" value="ZT_dimer"/>
    <property type="match status" value="1"/>
</dbReference>
<feature type="region of interest" description="Disordered" evidence="6">
    <location>
        <begin position="1"/>
        <end position="63"/>
    </location>
</feature>
<feature type="domain" description="Cation efflux protein transmembrane" evidence="8">
    <location>
        <begin position="168"/>
        <end position="356"/>
    </location>
</feature>
<feature type="domain" description="Cation efflux protein cytoplasmic" evidence="9">
    <location>
        <begin position="371"/>
        <end position="439"/>
    </location>
</feature>
<dbReference type="EMBL" id="JZBS01003256">
    <property type="protein sequence ID" value="KKK15556.1"/>
    <property type="molecule type" value="Genomic_DNA"/>
</dbReference>
<dbReference type="NCBIfam" id="TIGR01297">
    <property type="entry name" value="CDF"/>
    <property type="match status" value="1"/>
</dbReference>
<proteinExistence type="predicted"/>
<accession>A0A0F8UXK8</accession>
<dbReference type="AlphaFoldDB" id="A0A0F8UXK8"/>
<dbReference type="GO" id="GO:0016020">
    <property type="term" value="C:membrane"/>
    <property type="evidence" value="ECO:0007669"/>
    <property type="project" value="UniProtKB-SubCell"/>
</dbReference>
<comment type="subcellular location">
    <subcellularLocation>
        <location evidence="1">Membrane</location>
        <topology evidence="1">Multi-pass membrane protein</topology>
    </subcellularLocation>
</comment>
<evidence type="ECO:0000256" key="4">
    <source>
        <dbReference type="ARBA" id="ARBA00022989"/>
    </source>
</evidence>
<dbReference type="STRING" id="308745.A0A0F8UXK8"/>
<dbReference type="InterPro" id="IPR050291">
    <property type="entry name" value="CDF_Transporter"/>
</dbReference>
<reference evidence="10 11" key="1">
    <citation type="submission" date="2015-02" db="EMBL/GenBank/DDBJ databases">
        <title>Draft Genome Sequences of Two Closely-Related Aflatoxigenic Aspergillus Species Obtained from the Cote d'Ivoire.</title>
        <authorList>
            <person name="Moore G.G."/>
            <person name="Beltz S.B."/>
            <person name="Mack B.M."/>
        </authorList>
    </citation>
    <scope>NUCLEOTIDE SEQUENCE [LARGE SCALE GENOMIC DNA]</scope>
    <source>
        <strain evidence="10 11">SRRC1468</strain>
    </source>
</reference>
<feature type="compositionally biased region" description="Low complexity" evidence="6">
    <location>
        <begin position="94"/>
        <end position="114"/>
    </location>
</feature>
<comment type="caution">
    <text evidence="10">The sequence shown here is derived from an EMBL/GenBank/DDBJ whole genome shotgun (WGS) entry which is preliminary data.</text>
</comment>
<evidence type="ECO:0000256" key="6">
    <source>
        <dbReference type="SAM" id="MobiDB-lite"/>
    </source>
</evidence>
<evidence type="ECO:0000256" key="1">
    <source>
        <dbReference type="ARBA" id="ARBA00004141"/>
    </source>
</evidence>
<keyword evidence="3 7" id="KW-0812">Transmembrane</keyword>
<feature type="transmembrane region" description="Helical" evidence="7">
    <location>
        <begin position="232"/>
        <end position="252"/>
    </location>
</feature>
<keyword evidence="5 7" id="KW-0472">Membrane</keyword>
<dbReference type="GO" id="GO:0030003">
    <property type="term" value="P:intracellular monoatomic cation homeostasis"/>
    <property type="evidence" value="ECO:0007669"/>
    <property type="project" value="UniProtKB-ARBA"/>
</dbReference>
<protein>
    <submittedName>
        <fullName evidence="10">Uncharacterized protein</fullName>
    </submittedName>
</protein>
<dbReference type="InterPro" id="IPR002524">
    <property type="entry name" value="Cation_efflux"/>
</dbReference>
<keyword evidence="4 7" id="KW-1133">Transmembrane helix</keyword>
<dbReference type="Proteomes" id="UP000034291">
    <property type="component" value="Unassembled WGS sequence"/>
</dbReference>
<sequence length="454" mass="50841">MEDSHFRHSPSHHPFQSAHLHARDHSVSEGTTTALEPQTTQHRSSSHDSEGQPPPRYTQDNDPYQLASKLKTDEEIREIHPQANTSRKRNGHPSAAISRTASASSSNSGGSNIRRFLNSSARKELQGFYKTQNENIERMLKPVEEHVRDARELNTNNQLKYKIAIYGSFAANICLSVLQLYGAISSGSLSLITTMADSVFDPMSNLTLLLCNKAVQRVDPRKFPAGKARIETAGNICFCFLMTGVSILLIAFSIRDLVSGSESATGDFHLPSVIAVVVAFCTKFALFLYCFALRHQVSQIRILWEDHRNDLFINGFGILTSVGGSKLRWWIDPMGAILLSTLISVLWLYTAYHEFQLLIGITADTKMQQLITYIAMTHSPLITAIDTVRAYTSGPRLVVEVDIVMDPSDSLRATHDIAEELQMKLESLPDVERAYVHVDYETTHKPEHFLKKEL</sequence>
<dbReference type="InterPro" id="IPR027470">
    <property type="entry name" value="Cation_efflux_CTD"/>
</dbReference>
<dbReference type="Gene3D" id="3.30.70.1350">
    <property type="entry name" value="Cation efflux protein, cytoplasmic domain"/>
    <property type="match status" value="1"/>
</dbReference>
<dbReference type="GO" id="GO:0098771">
    <property type="term" value="P:inorganic ion homeostasis"/>
    <property type="evidence" value="ECO:0007669"/>
    <property type="project" value="UniProtKB-ARBA"/>
</dbReference>
<evidence type="ECO:0000313" key="10">
    <source>
        <dbReference type="EMBL" id="KKK15556.1"/>
    </source>
</evidence>
<dbReference type="FunFam" id="1.20.1510.10:FF:000005">
    <property type="entry name" value="Putative Cation diffusion facilitator 1"/>
    <property type="match status" value="1"/>
</dbReference>
<keyword evidence="11" id="KW-1185">Reference proteome</keyword>
<organism evidence="10 11">
    <name type="scientific">Aspergillus rambellii</name>
    <dbReference type="NCBI Taxonomy" id="308745"/>
    <lineage>
        <taxon>Eukaryota</taxon>
        <taxon>Fungi</taxon>
        <taxon>Dikarya</taxon>
        <taxon>Ascomycota</taxon>
        <taxon>Pezizomycotina</taxon>
        <taxon>Eurotiomycetes</taxon>
        <taxon>Eurotiomycetidae</taxon>
        <taxon>Eurotiales</taxon>
        <taxon>Aspergillaceae</taxon>
        <taxon>Aspergillus</taxon>
        <taxon>Aspergillus subgen. Nidulantes</taxon>
    </lineage>
</organism>
<dbReference type="InterPro" id="IPR036837">
    <property type="entry name" value="Cation_efflux_CTD_sf"/>
</dbReference>
<evidence type="ECO:0000259" key="8">
    <source>
        <dbReference type="Pfam" id="PF01545"/>
    </source>
</evidence>
<keyword evidence="2" id="KW-0813">Transport</keyword>
<dbReference type="PANTHER" id="PTHR43840">
    <property type="entry name" value="MITOCHONDRIAL METAL TRANSPORTER 1-RELATED"/>
    <property type="match status" value="1"/>
</dbReference>
<evidence type="ECO:0000256" key="2">
    <source>
        <dbReference type="ARBA" id="ARBA00022448"/>
    </source>
</evidence>
<dbReference type="SUPFAM" id="SSF160240">
    <property type="entry name" value="Cation efflux protein cytoplasmic domain-like"/>
    <property type="match status" value="1"/>
</dbReference>
<feature type="transmembrane region" description="Helical" evidence="7">
    <location>
        <begin position="190"/>
        <end position="211"/>
    </location>
</feature>
<feature type="compositionally biased region" description="Polar residues" evidence="6">
    <location>
        <begin position="28"/>
        <end position="43"/>
    </location>
</feature>
<feature type="transmembrane region" description="Helical" evidence="7">
    <location>
        <begin position="163"/>
        <end position="184"/>
    </location>
</feature>
<dbReference type="FunFam" id="3.30.70.1350:FF:000003">
    <property type="entry name" value="Cation diffusion facilitator 1"/>
    <property type="match status" value="1"/>
</dbReference>
<evidence type="ECO:0000256" key="3">
    <source>
        <dbReference type="ARBA" id="ARBA00022692"/>
    </source>
</evidence>
<gene>
    <name evidence="10" type="ORF">ARAM_005308</name>
</gene>
<dbReference type="InterPro" id="IPR027469">
    <property type="entry name" value="Cation_efflux_TMD_sf"/>
</dbReference>
<dbReference type="PANTHER" id="PTHR43840:SF12">
    <property type="entry name" value="CATION DIFFUSION FACILITATOR 1 (AFU_ORTHOLOGUE AFUA_1G14440)"/>
    <property type="match status" value="1"/>
</dbReference>
<name>A0A0F8UXK8_9EURO</name>
<dbReference type="Pfam" id="PF01545">
    <property type="entry name" value="Cation_efflux"/>
    <property type="match status" value="1"/>
</dbReference>
<dbReference type="Gene3D" id="1.20.1510.10">
    <property type="entry name" value="Cation efflux protein transmembrane domain"/>
    <property type="match status" value="1"/>
</dbReference>
<evidence type="ECO:0000313" key="11">
    <source>
        <dbReference type="Proteomes" id="UP000034291"/>
    </source>
</evidence>
<feature type="transmembrane region" description="Helical" evidence="7">
    <location>
        <begin position="337"/>
        <end position="359"/>
    </location>
</feature>